<evidence type="ECO:0000313" key="1">
    <source>
        <dbReference type="EMBL" id="XDU75003.1"/>
    </source>
</evidence>
<gene>
    <name evidence="1" type="ORF">AB3G37_11075</name>
</gene>
<reference evidence="1" key="1">
    <citation type="submission" date="2024-07" db="EMBL/GenBank/DDBJ databases">
        <authorList>
            <person name="Biller S.J."/>
        </authorList>
    </citation>
    <scope>NUCLEOTIDE SEQUENCE</scope>
    <source>
        <strain evidence="1">WC2420</strain>
    </source>
</reference>
<sequence>MEVLIILHLWRYHGVGCLQPPDSLINFSSSGLAQLPPGDNANDIG</sequence>
<proteinExistence type="predicted"/>
<protein>
    <submittedName>
        <fullName evidence="1">Uncharacterized protein</fullName>
    </submittedName>
</protein>
<dbReference type="RefSeq" id="WP_369791033.1">
    <property type="nucleotide sequence ID" value="NZ_CP165628.1"/>
</dbReference>
<dbReference type="AlphaFoldDB" id="A0AB39VYR5"/>
<name>A0AB39VYR5_9GAMM</name>
<organism evidence="1">
    <name type="scientific">Rouxiella sp. WC2420</name>
    <dbReference type="NCBI Taxonomy" id="3234145"/>
    <lineage>
        <taxon>Bacteria</taxon>
        <taxon>Pseudomonadati</taxon>
        <taxon>Pseudomonadota</taxon>
        <taxon>Gammaproteobacteria</taxon>
        <taxon>Enterobacterales</taxon>
        <taxon>Yersiniaceae</taxon>
        <taxon>Rouxiella</taxon>
    </lineage>
</organism>
<dbReference type="EMBL" id="CP165628">
    <property type="protein sequence ID" value="XDU75003.1"/>
    <property type="molecule type" value="Genomic_DNA"/>
</dbReference>
<accession>A0AB39VYR5</accession>